<dbReference type="SMART" id="SM00418">
    <property type="entry name" value="HTH_ARSR"/>
    <property type="match status" value="1"/>
</dbReference>
<dbReference type="InterPro" id="IPR036388">
    <property type="entry name" value="WH-like_DNA-bd_sf"/>
</dbReference>
<dbReference type="AlphaFoldDB" id="A0A7Z8KQ54"/>
<dbReference type="EMBL" id="VIAQ01000013">
    <property type="protein sequence ID" value="TQD25912.1"/>
    <property type="molecule type" value="Genomic_DNA"/>
</dbReference>
<dbReference type="InterPro" id="IPR001845">
    <property type="entry name" value="HTH_ArsR_DNA-bd_dom"/>
</dbReference>
<dbReference type="RefSeq" id="WP_154809543.1">
    <property type="nucleotide sequence ID" value="NZ_VIAQ01000013.1"/>
</dbReference>
<keyword evidence="3" id="KW-1185">Reference proteome</keyword>
<dbReference type="InterPro" id="IPR036390">
    <property type="entry name" value="WH_DNA-bd_sf"/>
</dbReference>
<organism evidence="2 3">
    <name type="scientific">Methanolobus vulcani</name>
    <dbReference type="NCBI Taxonomy" id="38026"/>
    <lineage>
        <taxon>Archaea</taxon>
        <taxon>Methanobacteriati</taxon>
        <taxon>Methanobacteriota</taxon>
        <taxon>Stenosarchaea group</taxon>
        <taxon>Methanomicrobia</taxon>
        <taxon>Methanosarcinales</taxon>
        <taxon>Methanosarcinaceae</taxon>
        <taxon>Methanolobus</taxon>
    </lineage>
</organism>
<dbReference type="Pfam" id="PF01022">
    <property type="entry name" value="HTH_5"/>
    <property type="match status" value="1"/>
</dbReference>
<dbReference type="PANTHER" id="PTHR38600:SF1">
    <property type="entry name" value="TRANSCRIPTIONAL REGULATORY PROTEIN"/>
    <property type="match status" value="1"/>
</dbReference>
<sequence>MDESDPNVFSPLEGENRQKLFKALESETRLEILRLLLDGEKYIQELARLLDVSAPFVAKNVKILEDADLVTRNIYGNTHVLNINENNIYSALDLFGVIKEIDRQNDKCMMNGLKKLIASEAKEIQNNKTPKK</sequence>
<accession>A0A7Z8KQ54</accession>
<name>A0A7Z8KQ54_9EURY</name>
<evidence type="ECO:0000313" key="2">
    <source>
        <dbReference type="EMBL" id="TQD25912.1"/>
    </source>
</evidence>
<dbReference type="SUPFAM" id="SSF46785">
    <property type="entry name" value="Winged helix' DNA-binding domain"/>
    <property type="match status" value="1"/>
</dbReference>
<dbReference type="InterPro" id="IPR011991">
    <property type="entry name" value="ArsR-like_HTH"/>
</dbReference>
<dbReference type="Gene3D" id="1.10.10.10">
    <property type="entry name" value="Winged helix-like DNA-binding domain superfamily/Winged helix DNA-binding domain"/>
    <property type="match status" value="1"/>
</dbReference>
<gene>
    <name evidence="2" type="ORF">FKV42_06990</name>
</gene>
<dbReference type="Proteomes" id="UP000319335">
    <property type="component" value="Unassembled WGS sequence"/>
</dbReference>
<dbReference type="PANTHER" id="PTHR38600">
    <property type="entry name" value="TRANSCRIPTIONAL REGULATORY PROTEIN"/>
    <property type="match status" value="1"/>
</dbReference>
<dbReference type="CDD" id="cd00090">
    <property type="entry name" value="HTH_ARSR"/>
    <property type="match status" value="1"/>
</dbReference>
<feature type="domain" description="HTH arsR-type" evidence="1">
    <location>
        <begin position="9"/>
        <end position="103"/>
    </location>
</feature>
<evidence type="ECO:0000259" key="1">
    <source>
        <dbReference type="PROSITE" id="PS50987"/>
    </source>
</evidence>
<dbReference type="GO" id="GO:0003700">
    <property type="term" value="F:DNA-binding transcription factor activity"/>
    <property type="evidence" value="ECO:0007669"/>
    <property type="project" value="InterPro"/>
</dbReference>
<evidence type="ECO:0000313" key="3">
    <source>
        <dbReference type="Proteomes" id="UP000319335"/>
    </source>
</evidence>
<comment type="caution">
    <text evidence="2">The sequence shown here is derived from an EMBL/GenBank/DDBJ whole genome shotgun (WGS) entry which is preliminary data.</text>
</comment>
<protein>
    <submittedName>
        <fullName evidence="2">Winged helix-turn-helix transcriptional regulator</fullName>
    </submittedName>
</protein>
<reference evidence="2 3" key="1">
    <citation type="submission" date="2019-06" db="EMBL/GenBank/DDBJ databases">
        <title>Draft genome sequence of Methanolobus vulcani B1d.</title>
        <authorList>
            <person name="Creighbaum A.J."/>
            <person name="Ticak T."/>
            <person name="Hariraju D."/>
            <person name="Arivett B.A."/>
            <person name="Ferguson D.J.Jr."/>
        </authorList>
    </citation>
    <scope>NUCLEOTIDE SEQUENCE [LARGE SCALE GENOMIC DNA]</scope>
    <source>
        <strain evidence="2 3">B1d</strain>
    </source>
</reference>
<dbReference type="PROSITE" id="PS50987">
    <property type="entry name" value="HTH_ARSR_2"/>
    <property type="match status" value="1"/>
</dbReference>
<proteinExistence type="predicted"/>